<dbReference type="GO" id="GO:0032790">
    <property type="term" value="P:ribosome disassembly"/>
    <property type="evidence" value="ECO:0007669"/>
    <property type="project" value="TreeGrafter"/>
</dbReference>
<proteinExistence type="inferred from homology"/>
<dbReference type="NCBIfam" id="TIGR00168">
    <property type="entry name" value="infC"/>
    <property type="match status" value="1"/>
</dbReference>
<evidence type="ECO:0000256" key="4">
    <source>
        <dbReference type="NCBIfam" id="TIGR00168"/>
    </source>
</evidence>
<gene>
    <name evidence="7" type="ORF">B5M47_00835</name>
</gene>
<dbReference type="Gene3D" id="3.30.110.10">
    <property type="entry name" value="Translation initiation factor 3 (IF-3), C-terminal domain"/>
    <property type="match status" value="1"/>
</dbReference>
<evidence type="ECO:0000256" key="2">
    <source>
        <dbReference type="ARBA" id="ARBA00022540"/>
    </source>
</evidence>
<dbReference type="Proteomes" id="UP000192520">
    <property type="component" value="Unassembled WGS sequence"/>
</dbReference>
<feature type="domain" description="Translation initiation factor 3 N-terminal" evidence="6">
    <location>
        <begin position="12"/>
        <end position="79"/>
    </location>
</feature>
<feature type="domain" description="Translation initiation factor 3 C-terminal" evidence="5">
    <location>
        <begin position="90"/>
        <end position="174"/>
    </location>
</feature>
<dbReference type="PANTHER" id="PTHR10938:SF0">
    <property type="entry name" value="TRANSLATION INITIATION FACTOR IF-3, MITOCHONDRIAL"/>
    <property type="match status" value="1"/>
</dbReference>
<accession>A0A1W9NZ26</accession>
<dbReference type="InterPro" id="IPR001288">
    <property type="entry name" value="Translation_initiation_fac_3"/>
</dbReference>
<dbReference type="Gene3D" id="3.10.20.80">
    <property type="entry name" value="Translation initiation factor 3 (IF-3), N-terminal domain"/>
    <property type="match status" value="1"/>
</dbReference>
<evidence type="ECO:0000259" key="5">
    <source>
        <dbReference type="Pfam" id="PF00707"/>
    </source>
</evidence>
<dbReference type="PANTHER" id="PTHR10938">
    <property type="entry name" value="TRANSLATION INITIATION FACTOR IF-3"/>
    <property type="match status" value="1"/>
</dbReference>
<protein>
    <recommendedName>
        <fullName evidence="4">Translation initiation factor IF-3</fullName>
    </recommendedName>
</protein>
<keyword evidence="3" id="KW-0648">Protein biosynthesis</keyword>
<dbReference type="SUPFAM" id="SSF54364">
    <property type="entry name" value="Translation initiation factor IF3, N-terminal domain"/>
    <property type="match status" value="1"/>
</dbReference>
<dbReference type="InterPro" id="IPR019814">
    <property type="entry name" value="Translation_initiation_fac_3_N"/>
</dbReference>
<dbReference type="InterPro" id="IPR036787">
    <property type="entry name" value="T_IF-3_N_sf"/>
</dbReference>
<dbReference type="STRING" id="1968527.B5M47_00835"/>
<evidence type="ECO:0000259" key="6">
    <source>
        <dbReference type="Pfam" id="PF05198"/>
    </source>
</evidence>
<dbReference type="Pfam" id="PF00707">
    <property type="entry name" value="IF3_C"/>
    <property type="match status" value="1"/>
</dbReference>
<dbReference type="GO" id="GO:0005737">
    <property type="term" value="C:cytoplasm"/>
    <property type="evidence" value="ECO:0007669"/>
    <property type="project" value="UniProtKB-ARBA"/>
</dbReference>
<evidence type="ECO:0000256" key="1">
    <source>
        <dbReference type="ARBA" id="ARBA00005439"/>
    </source>
</evidence>
<dbReference type="SUPFAM" id="SSF55200">
    <property type="entry name" value="Translation initiation factor IF3, C-terminal domain"/>
    <property type="match status" value="1"/>
</dbReference>
<dbReference type="EMBL" id="MZGJ01000004">
    <property type="protein sequence ID" value="OQX51386.1"/>
    <property type="molecule type" value="Genomic_DNA"/>
</dbReference>
<dbReference type="GO" id="GO:0043022">
    <property type="term" value="F:ribosome binding"/>
    <property type="evidence" value="ECO:0007669"/>
    <property type="project" value="TreeGrafter"/>
</dbReference>
<name>A0A1W9NZ26_UNCC3</name>
<dbReference type="GO" id="GO:0003743">
    <property type="term" value="F:translation initiation factor activity"/>
    <property type="evidence" value="ECO:0007669"/>
    <property type="project" value="UniProtKB-UniRule"/>
</dbReference>
<evidence type="ECO:0000313" key="8">
    <source>
        <dbReference type="Proteomes" id="UP000192520"/>
    </source>
</evidence>
<reference evidence="8" key="1">
    <citation type="submission" date="2017-03" db="EMBL/GenBank/DDBJ databases">
        <title>Novel pathways for hydrocarbon cycling and metabolic interdependencies in hydrothermal sediment communities.</title>
        <authorList>
            <person name="Dombrowski N."/>
            <person name="Seitz K."/>
            <person name="Teske A."/>
            <person name="Baker B."/>
        </authorList>
    </citation>
    <scope>NUCLEOTIDE SEQUENCE [LARGE SCALE GENOMIC DNA]</scope>
</reference>
<keyword evidence="2 7" id="KW-0396">Initiation factor</keyword>
<comment type="caution">
    <text evidence="7">The sequence shown here is derived from an EMBL/GenBank/DDBJ whole genome shotgun (WGS) entry which is preliminary data.</text>
</comment>
<dbReference type="AlphaFoldDB" id="A0A1W9NZ26"/>
<dbReference type="Pfam" id="PF05198">
    <property type="entry name" value="IF3_N"/>
    <property type="match status" value="1"/>
</dbReference>
<evidence type="ECO:0000313" key="7">
    <source>
        <dbReference type="EMBL" id="OQX51386.1"/>
    </source>
</evidence>
<evidence type="ECO:0000256" key="3">
    <source>
        <dbReference type="ARBA" id="ARBA00022917"/>
    </source>
</evidence>
<dbReference type="InterPro" id="IPR019815">
    <property type="entry name" value="Translation_initiation_fac_3_C"/>
</dbReference>
<dbReference type="InterPro" id="IPR036788">
    <property type="entry name" value="T_IF-3_C_sf"/>
</dbReference>
<organism evidence="7 8">
    <name type="scientific">candidate division CPR3 bacterium 4484_211</name>
    <dbReference type="NCBI Taxonomy" id="1968527"/>
    <lineage>
        <taxon>Bacteria</taxon>
        <taxon>Bacteria division CPR3</taxon>
    </lineage>
</organism>
<comment type="similarity">
    <text evidence="1">Belongs to the IF-3 family.</text>
</comment>
<sequence length="174" mass="20198">MRRNTGIYFPANFNIQSPKVLVISPEGENLGEMTREEGLKKAQEQGLDLVVVNQKADPPVAKILELKKFIYEKKKQKQQSLRGKKKKTQELKQLRFKPNIGPHDLEIRLKRAREFLEDGNKIKFIVQFLGRQITHKKVGEAKINQILSALEDIAEVEKEPWFEGKRLMVIVRPK</sequence>